<dbReference type="PANTHER" id="PTHR47396:SF1">
    <property type="entry name" value="ATP-DEPENDENT HELICASE IRC3-RELATED"/>
    <property type="match status" value="1"/>
</dbReference>
<dbReference type="RefSeq" id="WP_346028594.1">
    <property type="nucleotide sequence ID" value="NZ_BAAAON010000003.1"/>
</dbReference>
<dbReference type="Pfam" id="PF04851">
    <property type="entry name" value="ResIII"/>
    <property type="match status" value="1"/>
</dbReference>
<evidence type="ECO:0000313" key="3">
    <source>
        <dbReference type="Proteomes" id="UP001500974"/>
    </source>
</evidence>
<keyword evidence="3" id="KW-1185">Reference proteome</keyword>
<dbReference type="EMBL" id="BAAAON010000003">
    <property type="protein sequence ID" value="GAA2177230.1"/>
    <property type="molecule type" value="Genomic_DNA"/>
</dbReference>
<protein>
    <recommendedName>
        <fullName evidence="1">Helicase/UvrB N-terminal domain-containing protein</fullName>
    </recommendedName>
</protein>
<proteinExistence type="predicted"/>
<feature type="domain" description="Helicase/UvrB N-terminal" evidence="1">
    <location>
        <begin position="3"/>
        <end position="190"/>
    </location>
</feature>
<dbReference type="Gene3D" id="3.40.50.300">
    <property type="entry name" value="P-loop containing nucleotide triphosphate hydrolases"/>
    <property type="match status" value="2"/>
</dbReference>
<dbReference type="InterPro" id="IPR006935">
    <property type="entry name" value="Helicase/UvrB_N"/>
</dbReference>
<dbReference type="Proteomes" id="UP001500974">
    <property type="component" value="Unassembled WGS sequence"/>
</dbReference>
<gene>
    <name evidence="2" type="ORF">GCM10009784_27040</name>
</gene>
<dbReference type="CDD" id="cd18785">
    <property type="entry name" value="SF2_C"/>
    <property type="match status" value="1"/>
</dbReference>
<dbReference type="SUPFAM" id="SSF52540">
    <property type="entry name" value="P-loop containing nucleoside triphosphate hydrolases"/>
    <property type="match status" value="1"/>
</dbReference>
<dbReference type="InterPro" id="IPR027417">
    <property type="entry name" value="P-loop_NTPase"/>
</dbReference>
<evidence type="ECO:0000259" key="1">
    <source>
        <dbReference type="Pfam" id="PF04851"/>
    </source>
</evidence>
<dbReference type="PANTHER" id="PTHR47396">
    <property type="entry name" value="TYPE I RESTRICTION ENZYME ECOKI R PROTEIN"/>
    <property type="match status" value="1"/>
</dbReference>
<accession>A0ABN3B124</accession>
<sequence>MKFTLKDYQDDAVADVLANLERAKTEYERDGRESSFSLTAATGAGKTVMAAAAIEALFYGSERFDFDPDPGAVVIWFSDDPNLNDQTRMRLMDASEKFSSADLVAIQPPFAKPRLDPGKVYFLNTGKLTKNSLLTRGHDENTEEQLSGLADVATPDMQGWTIWETIANTIADDNLTLYLVLDEAHRGFNTRVTGDKPTIVRKLVNGHAGYPAVPIVWGISATIERFQEAMKAADASKDRRAYPSVIVDPSRVQESGLVKDIVALNIPNETGNFDTTLVRLSAKKLVQSSERWAKYGQSQGALEVVKPLLVLQTPNKPESDDIGRALDTIADEYPQLNGYNVRHVFGDHTTQRFGAWDVDWIEPQHVEENDKVRVLIAKDAISTGWDCPRAEVMVSFRPAKDNTHITQLLGRMVRSPLARRVPGDERLNSVDCILPFFDRTTAGQVVKYLTGQLEEMPGTAGKKILLDGRELLANPTISEAVWAAWDELPTETLPKRGARPVKRLVALAQALAMDGLRPDALRDAESEMHAILDGYAARYSQLLGEAVEQVWSVIVQEISGKVGASKLSYREFAERADDRAIRSAFEDAKKAFGADIAQSYVNYLAGPDNDDAEDDGLRDAFVKASALATVKEVREKVDQEATEIVDRWFAESRVDLKGLPDDRQQEYEDIRAMSTDPQRGVLGRPRSRMEDYQIVDDNEQVSAAPLASLHLMSDEEGQFPLSSLNTWERDVVNTELARANAIGWYRNPSRAAVDSLGIAYRDGKGNWRSMHPDFIFFHQVENQVKASIVDPHGHHLEDAVTKLRALADFAEKYGESFYRIEAISQIDNSMFVLDMQIPEVRNAVRHENKSAVDFYYSDIAVEYDTSDASSHRHVMNP</sequence>
<dbReference type="InterPro" id="IPR050742">
    <property type="entry name" value="Helicase_Restrict-Modif_Enz"/>
</dbReference>
<comment type="caution">
    <text evidence="2">The sequence shown here is derived from an EMBL/GenBank/DDBJ whole genome shotgun (WGS) entry which is preliminary data.</text>
</comment>
<reference evidence="2 3" key="1">
    <citation type="journal article" date="2019" name="Int. J. Syst. Evol. Microbiol.">
        <title>The Global Catalogue of Microorganisms (GCM) 10K type strain sequencing project: providing services to taxonomists for standard genome sequencing and annotation.</title>
        <authorList>
            <consortium name="The Broad Institute Genomics Platform"/>
            <consortium name="The Broad Institute Genome Sequencing Center for Infectious Disease"/>
            <person name="Wu L."/>
            <person name="Ma J."/>
        </authorList>
    </citation>
    <scope>NUCLEOTIDE SEQUENCE [LARGE SCALE GENOMIC DNA]</scope>
    <source>
        <strain evidence="2 3">JCM 14917</strain>
    </source>
</reference>
<name>A0ABN3B124_9MICC</name>
<evidence type="ECO:0000313" key="2">
    <source>
        <dbReference type="EMBL" id="GAA2177230.1"/>
    </source>
</evidence>
<organism evidence="2 3">
    <name type="scientific">Arthrobacter parietis</name>
    <dbReference type="NCBI Taxonomy" id="271434"/>
    <lineage>
        <taxon>Bacteria</taxon>
        <taxon>Bacillati</taxon>
        <taxon>Actinomycetota</taxon>
        <taxon>Actinomycetes</taxon>
        <taxon>Micrococcales</taxon>
        <taxon>Micrococcaceae</taxon>
        <taxon>Arthrobacter</taxon>
    </lineage>
</organism>